<keyword evidence="3" id="KW-1185">Reference proteome</keyword>
<sequence length="123" mass="12913">MRGFSMAAKQSISDGTAGSLVYLSPQTAAKRPPGITACLQGPAPSAGGRHAEAAKGDLLRSTAQTNRDNNSQVPLFNETLEKEKFDDNSKVHSRALTFILCSGATTVQGQDTSKAQFTMPLGS</sequence>
<name>A0AAV7PTI9_PLEWA</name>
<dbReference type="EMBL" id="JANPWB010000011">
    <property type="protein sequence ID" value="KAJ1130597.1"/>
    <property type="molecule type" value="Genomic_DNA"/>
</dbReference>
<evidence type="ECO:0000313" key="3">
    <source>
        <dbReference type="Proteomes" id="UP001066276"/>
    </source>
</evidence>
<proteinExistence type="predicted"/>
<evidence type="ECO:0000313" key="2">
    <source>
        <dbReference type="EMBL" id="KAJ1130597.1"/>
    </source>
</evidence>
<comment type="caution">
    <text evidence="2">The sequence shown here is derived from an EMBL/GenBank/DDBJ whole genome shotgun (WGS) entry which is preliminary data.</text>
</comment>
<organism evidence="2 3">
    <name type="scientific">Pleurodeles waltl</name>
    <name type="common">Iberian ribbed newt</name>
    <dbReference type="NCBI Taxonomy" id="8319"/>
    <lineage>
        <taxon>Eukaryota</taxon>
        <taxon>Metazoa</taxon>
        <taxon>Chordata</taxon>
        <taxon>Craniata</taxon>
        <taxon>Vertebrata</taxon>
        <taxon>Euteleostomi</taxon>
        <taxon>Amphibia</taxon>
        <taxon>Batrachia</taxon>
        <taxon>Caudata</taxon>
        <taxon>Salamandroidea</taxon>
        <taxon>Salamandridae</taxon>
        <taxon>Pleurodelinae</taxon>
        <taxon>Pleurodeles</taxon>
    </lineage>
</organism>
<dbReference type="Proteomes" id="UP001066276">
    <property type="component" value="Chromosome 7"/>
</dbReference>
<dbReference type="AlphaFoldDB" id="A0AAV7PTI9"/>
<protein>
    <submittedName>
        <fullName evidence="2">Uncharacterized protein</fullName>
    </submittedName>
</protein>
<feature type="region of interest" description="Disordered" evidence="1">
    <location>
        <begin position="33"/>
        <end position="52"/>
    </location>
</feature>
<reference evidence="2" key="1">
    <citation type="journal article" date="2022" name="bioRxiv">
        <title>Sequencing and chromosome-scale assembly of the giantPleurodeles waltlgenome.</title>
        <authorList>
            <person name="Brown T."/>
            <person name="Elewa A."/>
            <person name="Iarovenko S."/>
            <person name="Subramanian E."/>
            <person name="Araus A.J."/>
            <person name="Petzold A."/>
            <person name="Susuki M."/>
            <person name="Suzuki K.-i.T."/>
            <person name="Hayashi T."/>
            <person name="Toyoda A."/>
            <person name="Oliveira C."/>
            <person name="Osipova E."/>
            <person name="Leigh N.D."/>
            <person name="Simon A."/>
            <person name="Yun M.H."/>
        </authorList>
    </citation>
    <scope>NUCLEOTIDE SEQUENCE</scope>
    <source>
        <strain evidence="2">20211129_DDA</strain>
        <tissue evidence="2">Liver</tissue>
    </source>
</reference>
<accession>A0AAV7PTI9</accession>
<evidence type="ECO:0000256" key="1">
    <source>
        <dbReference type="SAM" id="MobiDB-lite"/>
    </source>
</evidence>
<gene>
    <name evidence="2" type="ORF">NDU88_008948</name>
</gene>